<feature type="domain" description="3-octaprenyl-4-hydroxybenzoate carboxy-lyase-like N-terminal" evidence="2">
    <location>
        <begin position="10"/>
        <end position="91"/>
    </location>
</feature>
<dbReference type="GO" id="GO:0033494">
    <property type="term" value="P:ferulate metabolic process"/>
    <property type="evidence" value="ECO:0007669"/>
    <property type="project" value="TreeGrafter"/>
</dbReference>
<gene>
    <name evidence="4" type="ORF">EZH22_27215</name>
</gene>
<dbReference type="EMBL" id="CP063362">
    <property type="protein sequence ID" value="QRG06573.1"/>
    <property type="molecule type" value="Genomic_DNA"/>
</dbReference>
<dbReference type="InterPro" id="IPR049383">
    <property type="entry name" value="UbiD-like_N"/>
</dbReference>
<dbReference type="InterPro" id="IPR002830">
    <property type="entry name" value="UbiD"/>
</dbReference>
<evidence type="ECO:0000259" key="3">
    <source>
        <dbReference type="Pfam" id="PF20696"/>
    </source>
</evidence>
<dbReference type="Proteomes" id="UP000596427">
    <property type="component" value="Chromosome"/>
</dbReference>
<dbReference type="SUPFAM" id="SSF50475">
    <property type="entry name" value="FMN-binding split barrel"/>
    <property type="match status" value="1"/>
</dbReference>
<dbReference type="Gene3D" id="3.40.1670.10">
    <property type="entry name" value="UbiD C-terminal domain-like"/>
    <property type="match status" value="1"/>
</dbReference>
<sequence length="494" mass="54914">MGCMDLRQWIELLEREGEVRRITAQVDWDREIGTISRKVLEREGPALLFENIKDYGNARGRKVFSGGIGTRKRLALALGFPKDATNAEIVQYVMKKNQEQIPPVLVPTGPVKENIVLGDAVDLLEFPVPKWHYLEGGRYINTYACIVTRDPDTRVQNVGIYRGMVGKKNSIPTLLIKGGQHWGQHFAKYADRGEKMPVACVIGWDPIMGFLAGSPLPAGVCEFDVLGAYRDAAVPVVKCETVDLEVPASAEMVIEGFIDPDPASYETEGPFAEFTGYVSDLPTPRPTIAVTCVTHRDDPILRGTQEGNMPGSYSENAVISSAQRAGIAWNILRSNGVPGVLDVYADPVTCGINIYIKIKKQFQGHAKQVANALWGNSAGQGRYKHVFVFEHDIDVTNYQQMDWAIAYRVNAGHGGITIFPETFGHALDPSTPLEERNVEQLGSGTWNRVLVDATRSWKFQRRPEWNNERFPPTVEPSAADEQLVIDRWAEYGLD</sequence>
<accession>A0A974PNM8</accession>
<organism evidence="4 5">
    <name type="scientific">Xanthobacter dioxanivorans</name>
    <dbReference type="NCBI Taxonomy" id="2528964"/>
    <lineage>
        <taxon>Bacteria</taxon>
        <taxon>Pseudomonadati</taxon>
        <taxon>Pseudomonadota</taxon>
        <taxon>Alphaproteobacteria</taxon>
        <taxon>Hyphomicrobiales</taxon>
        <taxon>Xanthobacteraceae</taxon>
        <taxon>Xanthobacter</taxon>
    </lineage>
</organism>
<evidence type="ECO:0000259" key="1">
    <source>
        <dbReference type="Pfam" id="PF01977"/>
    </source>
</evidence>
<protein>
    <submittedName>
        <fullName evidence="4">UbiD family decarboxylase</fullName>
    </submittedName>
</protein>
<evidence type="ECO:0000313" key="4">
    <source>
        <dbReference type="EMBL" id="QRG06573.1"/>
    </source>
</evidence>
<dbReference type="SUPFAM" id="SSF143968">
    <property type="entry name" value="UbiD C-terminal domain-like"/>
    <property type="match status" value="1"/>
</dbReference>
<dbReference type="NCBIfam" id="TIGR00148">
    <property type="entry name" value="UbiD family decarboxylase"/>
    <property type="match status" value="1"/>
</dbReference>
<feature type="domain" description="3-octaprenyl-4-hydroxybenzoate carboxy-lyase-like C-terminal" evidence="3">
    <location>
        <begin position="324"/>
        <end position="446"/>
    </location>
</feature>
<dbReference type="Pfam" id="PF01977">
    <property type="entry name" value="UbiD"/>
    <property type="match status" value="1"/>
</dbReference>
<dbReference type="InterPro" id="IPR049381">
    <property type="entry name" value="UbiD-like_C"/>
</dbReference>
<dbReference type="PANTHER" id="PTHR30108:SF17">
    <property type="entry name" value="FERULIC ACID DECARBOXYLASE 1"/>
    <property type="match status" value="1"/>
</dbReference>
<dbReference type="KEGG" id="xdi:EZH22_27215"/>
<evidence type="ECO:0000259" key="2">
    <source>
        <dbReference type="Pfam" id="PF20695"/>
    </source>
</evidence>
<dbReference type="InterPro" id="IPR048304">
    <property type="entry name" value="UbiD_Rift_dom"/>
</dbReference>
<evidence type="ECO:0000313" key="5">
    <source>
        <dbReference type="Proteomes" id="UP000596427"/>
    </source>
</evidence>
<dbReference type="AlphaFoldDB" id="A0A974PNM8"/>
<reference evidence="4 5" key="1">
    <citation type="submission" date="2020-10" db="EMBL/GenBank/DDBJ databases">
        <title>Degradation of 1,4-Dioxane by Xanthobacter sp. YN2, via a Novel Group-2 Soluble Di-Iron Monooxygenase.</title>
        <authorList>
            <person name="Ma F."/>
            <person name="Wang Y."/>
            <person name="Yang J."/>
            <person name="Guo H."/>
            <person name="Su D."/>
            <person name="Yu L."/>
        </authorList>
    </citation>
    <scope>NUCLEOTIDE SEQUENCE [LARGE SCALE GENOMIC DNA]</scope>
    <source>
        <strain evidence="4 5">YN2</strain>
    </source>
</reference>
<dbReference type="Pfam" id="PF20696">
    <property type="entry name" value="UbiD_C"/>
    <property type="match status" value="1"/>
</dbReference>
<dbReference type="RefSeq" id="WP_203193480.1">
    <property type="nucleotide sequence ID" value="NZ_CP063362.1"/>
</dbReference>
<dbReference type="GO" id="GO:0046281">
    <property type="term" value="P:cinnamic acid catabolic process"/>
    <property type="evidence" value="ECO:0007669"/>
    <property type="project" value="TreeGrafter"/>
</dbReference>
<dbReference type="GO" id="GO:0016831">
    <property type="term" value="F:carboxy-lyase activity"/>
    <property type="evidence" value="ECO:0007669"/>
    <property type="project" value="InterPro"/>
</dbReference>
<name>A0A974PNM8_9HYPH</name>
<proteinExistence type="predicted"/>
<dbReference type="PANTHER" id="PTHR30108">
    <property type="entry name" value="3-OCTAPRENYL-4-HYDROXYBENZOATE CARBOXY-LYASE-RELATED"/>
    <property type="match status" value="1"/>
</dbReference>
<keyword evidence="5" id="KW-1185">Reference proteome</keyword>
<dbReference type="GO" id="GO:0005737">
    <property type="term" value="C:cytoplasm"/>
    <property type="evidence" value="ECO:0007669"/>
    <property type="project" value="TreeGrafter"/>
</dbReference>
<dbReference type="Pfam" id="PF20695">
    <property type="entry name" value="UbiD_N"/>
    <property type="match status" value="1"/>
</dbReference>
<feature type="domain" description="3-octaprenyl-4-hydroxybenzoate carboxy-lyase-like Rift-related" evidence="1">
    <location>
        <begin position="108"/>
        <end position="307"/>
    </location>
</feature>